<comment type="caution">
    <text evidence="2">The sequence shown here is derived from an EMBL/GenBank/DDBJ whole genome shotgun (WGS) entry which is preliminary data.</text>
</comment>
<dbReference type="SUPFAM" id="SSF52266">
    <property type="entry name" value="SGNH hydrolase"/>
    <property type="match status" value="1"/>
</dbReference>
<dbReference type="RefSeq" id="WP_160920236.1">
    <property type="nucleotide sequence ID" value="NZ_WMEY01000005.1"/>
</dbReference>
<dbReference type="InterPro" id="IPR013830">
    <property type="entry name" value="SGNH_hydro"/>
</dbReference>
<dbReference type="Pfam" id="PF13472">
    <property type="entry name" value="Lipase_GDSL_2"/>
    <property type="match status" value="1"/>
</dbReference>
<accession>A0A845F1P7</accession>
<dbReference type="Gene3D" id="3.40.50.1110">
    <property type="entry name" value="SGNH hydrolase"/>
    <property type="match status" value="1"/>
</dbReference>
<keyword evidence="2" id="KW-0378">Hydrolase</keyword>
<dbReference type="EMBL" id="WMEY01000005">
    <property type="protein sequence ID" value="MYL64823.1"/>
    <property type="molecule type" value="Genomic_DNA"/>
</dbReference>
<dbReference type="CDD" id="cd01834">
    <property type="entry name" value="SGNH_hydrolase_like_2"/>
    <property type="match status" value="1"/>
</dbReference>
<feature type="domain" description="SGNH hydrolase-type esterase" evidence="1">
    <location>
        <begin position="7"/>
        <end position="187"/>
    </location>
</feature>
<evidence type="ECO:0000259" key="1">
    <source>
        <dbReference type="Pfam" id="PF13472"/>
    </source>
</evidence>
<sequence>MKQKWLFVGDSITDSGRNQDSEGLGNGYVRMIRDGMINKYDVEIINKGVSGDRITDLEDRWNQDVLALQPDVVSISIGINDVWRQLDHPEMDQVTPEDFKIIYDELVEKVNSLGAKCILMEPTIIEERIDSIGNQKLLPYVKIVRQLADKYDTVLVPTHTAFLEALQKGKKTLTTDGVHMTEVGNQLMAKIWLDTCVDRLL</sequence>
<dbReference type="PANTHER" id="PTHR30383">
    <property type="entry name" value="THIOESTERASE 1/PROTEASE 1/LYSOPHOSPHOLIPASE L1"/>
    <property type="match status" value="1"/>
</dbReference>
<dbReference type="GO" id="GO:0004622">
    <property type="term" value="F:phosphatidylcholine lysophospholipase activity"/>
    <property type="evidence" value="ECO:0007669"/>
    <property type="project" value="TreeGrafter"/>
</dbReference>
<dbReference type="AlphaFoldDB" id="A0A845F1P7"/>
<gene>
    <name evidence="2" type="ORF">GLW07_15805</name>
</gene>
<dbReference type="PANTHER" id="PTHR30383:SF5">
    <property type="entry name" value="SGNH HYDROLASE-TYPE ESTERASE DOMAIN-CONTAINING PROTEIN"/>
    <property type="match status" value="1"/>
</dbReference>
<dbReference type="InterPro" id="IPR036514">
    <property type="entry name" value="SGNH_hydro_sf"/>
</dbReference>
<proteinExistence type="predicted"/>
<organism evidence="2 3">
    <name type="scientific">Guptibacillus hwajinpoensis</name>
    <dbReference type="NCBI Taxonomy" id="208199"/>
    <lineage>
        <taxon>Bacteria</taxon>
        <taxon>Bacillati</taxon>
        <taxon>Bacillota</taxon>
        <taxon>Bacilli</taxon>
        <taxon>Bacillales</taxon>
        <taxon>Guptibacillaceae</taxon>
        <taxon>Guptibacillus</taxon>
    </lineage>
</organism>
<evidence type="ECO:0000313" key="3">
    <source>
        <dbReference type="Proteomes" id="UP000447833"/>
    </source>
</evidence>
<name>A0A845F1P7_9BACL</name>
<dbReference type="InterPro" id="IPR051532">
    <property type="entry name" value="Ester_Hydrolysis_Enzymes"/>
</dbReference>
<evidence type="ECO:0000313" key="2">
    <source>
        <dbReference type="EMBL" id="MYL64823.1"/>
    </source>
</evidence>
<reference evidence="2 3" key="1">
    <citation type="submission" date="2019-11" db="EMBL/GenBank/DDBJ databases">
        <title>Genome sequences of 17 halophilic strains isolated from different environments.</title>
        <authorList>
            <person name="Furrow R.E."/>
        </authorList>
    </citation>
    <scope>NUCLEOTIDE SEQUENCE [LARGE SCALE GENOMIC DNA]</scope>
    <source>
        <strain evidence="2 3">22506_14_FS</strain>
    </source>
</reference>
<dbReference type="Proteomes" id="UP000447833">
    <property type="component" value="Unassembled WGS sequence"/>
</dbReference>
<protein>
    <submittedName>
        <fullName evidence="2">Hydrolase</fullName>
    </submittedName>
</protein>